<dbReference type="Proteomes" id="UP000828390">
    <property type="component" value="Unassembled WGS sequence"/>
</dbReference>
<protein>
    <submittedName>
        <fullName evidence="1">Uncharacterized protein</fullName>
    </submittedName>
</protein>
<accession>A0A9D4FSX6</accession>
<dbReference type="AlphaFoldDB" id="A0A9D4FSX6"/>
<dbReference type="EMBL" id="JAIWYP010000006">
    <property type="protein sequence ID" value="KAH3804398.1"/>
    <property type="molecule type" value="Genomic_DNA"/>
</dbReference>
<reference evidence="1" key="1">
    <citation type="journal article" date="2019" name="bioRxiv">
        <title>The Genome of the Zebra Mussel, Dreissena polymorpha: A Resource for Invasive Species Research.</title>
        <authorList>
            <person name="McCartney M.A."/>
            <person name="Auch B."/>
            <person name="Kono T."/>
            <person name="Mallez S."/>
            <person name="Zhang Y."/>
            <person name="Obille A."/>
            <person name="Becker A."/>
            <person name="Abrahante J.E."/>
            <person name="Garbe J."/>
            <person name="Badalamenti J.P."/>
            <person name="Herman A."/>
            <person name="Mangelson H."/>
            <person name="Liachko I."/>
            <person name="Sullivan S."/>
            <person name="Sone E.D."/>
            <person name="Koren S."/>
            <person name="Silverstein K.A.T."/>
            <person name="Beckman K.B."/>
            <person name="Gohl D.M."/>
        </authorList>
    </citation>
    <scope>NUCLEOTIDE SEQUENCE</scope>
    <source>
        <strain evidence="1">Duluth1</strain>
        <tissue evidence="1">Whole animal</tissue>
    </source>
</reference>
<proteinExistence type="predicted"/>
<reference evidence="1" key="2">
    <citation type="submission" date="2020-11" db="EMBL/GenBank/DDBJ databases">
        <authorList>
            <person name="McCartney M.A."/>
            <person name="Auch B."/>
            <person name="Kono T."/>
            <person name="Mallez S."/>
            <person name="Becker A."/>
            <person name="Gohl D.M."/>
            <person name="Silverstein K.A.T."/>
            <person name="Koren S."/>
            <person name="Bechman K.B."/>
            <person name="Herman A."/>
            <person name="Abrahante J.E."/>
            <person name="Garbe J."/>
        </authorList>
    </citation>
    <scope>NUCLEOTIDE SEQUENCE</scope>
    <source>
        <strain evidence="1">Duluth1</strain>
        <tissue evidence="1">Whole animal</tissue>
    </source>
</reference>
<organism evidence="1 2">
    <name type="scientific">Dreissena polymorpha</name>
    <name type="common">Zebra mussel</name>
    <name type="synonym">Mytilus polymorpha</name>
    <dbReference type="NCBI Taxonomy" id="45954"/>
    <lineage>
        <taxon>Eukaryota</taxon>
        <taxon>Metazoa</taxon>
        <taxon>Spiralia</taxon>
        <taxon>Lophotrochozoa</taxon>
        <taxon>Mollusca</taxon>
        <taxon>Bivalvia</taxon>
        <taxon>Autobranchia</taxon>
        <taxon>Heteroconchia</taxon>
        <taxon>Euheterodonta</taxon>
        <taxon>Imparidentia</taxon>
        <taxon>Neoheterodontei</taxon>
        <taxon>Myida</taxon>
        <taxon>Dreissenoidea</taxon>
        <taxon>Dreissenidae</taxon>
        <taxon>Dreissena</taxon>
    </lineage>
</organism>
<sequence>MLKMVAFSWRRMLLIFQHLDPEYRHSARYPQWPRRWQHFGELLWNMCWKSPWPMENIFTCPSRDQSGFELSGPHLEGLSWVYNSLGSYCVRK</sequence>
<evidence type="ECO:0000313" key="2">
    <source>
        <dbReference type="Proteomes" id="UP000828390"/>
    </source>
</evidence>
<evidence type="ECO:0000313" key="1">
    <source>
        <dbReference type="EMBL" id="KAH3804398.1"/>
    </source>
</evidence>
<name>A0A9D4FSX6_DREPO</name>
<comment type="caution">
    <text evidence="1">The sequence shown here is derived from an EMBL/GenBank/DDBJ whole genome shotgun (WGS) entry which is preliminary data.</text>
</comment>
<gene>
    <name evidence="1" type="ORF">DPMN_132683</name>
</gene>
<keyword evidence="2" id="KW-1185">Reference proteome</keyword>